<reference evidence="2" key="1">
    <citation type="submission" date="2011-03" db="EMBL/GenBank/DDBJ databases">
        <title>The genome sequence of Vavraia culicis strain floridensis.</title>
        <authorList>
            <consortium name="The Broad Institute Genome Sequencing Platform"/>
            <person name="Cuomo C."/>
            <person name="Becnel J."/>
            <person name="Sanscrainte N."/>
            <person name="Young S.K."/>
            <person name="Zeng Q."/>
            <person name="Gargeya S."/>
            <person name="Fitzgerald M."/>
            <person name="Haas B."/>
            <person name="Abouelleil A."/>
            <person name="Alvarado L."/>
            <person name="Arachchi H.M."/>
            <person name="Berlin A."/>
            <person name="Chapman S.B."/>
            <person name="Gearin G."/>
            <person name="Goldberg J."/>
            <person name="Griggs A."/>
            <person name="Gujja S."/>
            <person name="Hansen M."/>
            <person name="Heiman D."/>
            <person name="Howarth C."/>
            <person name="Larimer J."/>
            <person name="Lui A."/>
            <person name="MacDonald P.J.P."/>
            <person name="McCowen C."/>
            <person name="Montmayeur A."/>
            <person name="Murphy C."/>
            <person name="Neiman D."/>
            <person name="Pearson M."/>
            <person name="Priest M."/>
            <person name="Roberts A."/>
            <person name="Saif S."/>
            <person name="Shea T."/>
            <person name="Sisk P."/>
            <person name="Stolte C."/>
            <person name="Sykes S."/>
            <person name="Wortman J."/>
            <person name="Nusbaum C."/>
            <person name="Birren B."/>
        </authorList>
    </citation>
    <scope>NUCLEOTIDE SEQUENCE [LARGE SCALE GENOMIC DNA]</scope>
    <source>
        <strain evidence="2">floridensis</strain>
    </source>
</reference>
<accession>L2GQ35</accession>
<sequence>MDVITTILAGLEEVKHLEFESKYPRMMSKVFGEHHKESLMNIVSTENYKNDPNFELRYSEIKDTEPVVFLLEMSNIVVNLILKAVLSEKVMNTVSKLEFTSVAIDADNCKSLGKLSNLKILRICPKIITNEFLYNLPMNLKLLNITDLDAMDRNLMTEHEINPSTLARPNINLKVLVIDAQFLYDFNSILLSIPSLEVLKIRCSQPININLQAQRDKIRLQELFIECSDDQINEYKTSRTTSEIHCFIQSLALYIDFTSLERL</sequence>
<dbReference type="VEuPathDB" id="MicrosporidiaDB:VCUG_02727"/>
<feature type="non-terminal residue" evidence="1">
    <location>
        <position position="263"/>
    </location>
</feature>
<dbReference type="EMBL" id="GL877624">
    <property type="protein sequence ID" value="ELA45786.2"/>
    <property type="molecule type" value="Genomic_DNA"/>
</dbReference>
<dbReference type="InParanoid" id="L2GQ35"/>
<dbReference type="OrthoDB" id="10293110at2759"/>
<name>L2GQ35_VAVCU</name>
<proteinExistence type="predicted"/>
<gene>
    <name evidence="1" type="ORF">VCUG_02727</name>
</gene>
<evidence type="ECO:0000313" key="1">
    <source>
        <dbReference type="EMBL" id="ELA45786.2"/>
    </source>
</evidence>
<dbReference type="AlphaFoldDB" id="L2GQ35"/>
<dbReference type="GeneID" id="19880583"/>
<protein>
    <submittedName>
        <fullName evidence="1">Uncharacterized protein</fullName>
    </submittedName>
</protein>
<dbReference type="RefSeq" id="XP_008075736.1">
    <property type="nucleotide sequence ID" value="XM_008077545.1"/>
</dbReference>
<dbReference type="Proteomes" id="UP000011081">
    <property type="component" value="Unassembled WGS sequence"/>
</dbReference>
<keyword evidence="2" id="KW-1185">Reference proteome</keyword>
<organism evidence="1 2">
    <name type="scientific">Vavraia culicis (isolate floridensis)</name>
    <name type="common">Microsporidian parasite</name>
    <dbReference type="NCBI Taxonomy" id="948595"/>
    <lineage>
        <taxon>Eukaryota</taxon>
        <taxon>Fungi</taxon>
        <taxon>Fungi incertae sedis</taxon>
        <taxon>Microsporidia</taxon>
        <taxon>Pleistophoridae</taxon>
        <taxon>Vavraia</taxon>
    </lineage>
</organism>
<dbReference type="HOGENOM" id="CLU_1059901_0_0_1"/>
<evidence type="ECO:0000313" key="2">
    <source>
        <dbReference type="Proteomes" id="UP000011081"/>
    </source>
</evidence>